<gene>
    <name evidence="2" type="ORF">A2160_01120</name>
</gene>
<name>A0A1F5E3V1_9BACT</name>
<evidence type="ECO:0000313" key="2">
    <source>
        <dbReference type="EMBL" id="OGD61964.1"/>
    </source>
</evidence>
<evidence type="ECO:0000313" key="3">
    <source>
        <dbReference type="Proteomes" id="UP000177006"/>
    </source>
</evidence>
<dbReference type="AlphaFoldDB" id="A0A1F5E3V1"/>
<dbReference type="InterPro" id="IPR052538">
    <property type="entry name" value="Flavonoid_dioxygenase-like"/>
</dbReference>
<dbReference type="Pfam" id="PF07883">
    <property type="entry name" value="Cupin_2"/>
    <property type="match status" value="1"/>
</dbReference>
<dbReference type="SUPFAM" id="SSF51182">
    <property type="entry name" value="RmlC-like cupins"/>
    <property type="match status" value="1"/>
</dbReference>
<sequence length="127" mass="13897">MAGFVGNIEELTLRNSFFRQVIFTGAHSQLVLMCLQPGEEIGEEVHDVDQFFRFEQGDEGKVIIDGVESAVKDGMAVVIPAGAKHNVVNASATQQLKLYTIYSPAQHKDGTVHETKAQAIADETDHL</sequence>
<dbReference type="STRING" id="1797457.A2160_01120"/>
<protein>
    <submittedName>
        <fullName evidence="2">Cupin</fullName>
    </submittedName>
</protein>
<dbReference type="CDD" id="cd02223">
    <property type="entry name" value="cupin_Bh2720-like"/>
    <property type="match status" value="1"/>
</dbReference>
<comment type="caution">
    <text evidence="2">The sequence shown here is derived from an EMBL/GenBank/DDBJ whole genome shotgun (WGS) entry which is preliminary data.</text>
</comment>
<dbReference type="InterPro" id="IPR013096">
    <property type="entry name" value="Cupin_2"/>
</dbReference>
<feature type="domain" description="Cupin type-2" evidence="1">
    <location>
        <begin position="32"/>
        <end position="102"/>
    </location>
</feature>
<reference evidence="2 3" key="1">
    <citation type="journal article" date="2016" name="Nat. Commun.">
        <title>Thousands of microbial genomes shed light on interconnected biogeochemical processes in an aquifer system.</title>
        <authorList>
            <person name="Anantharaman K."/>
            <person name="Brown C.T."/>
            <person name="Hug L.A."/>
            <person name="Sharon I."/>
            <person name="Castelle C.J."/>
            <person name="Probst A.J."/>
            <person name="Thomas B.C."/>
            <person name="Singh A."/>
            <person name="Wilkins M.J."/>
            <person name="Karaoz U."/>
            <person name="Brodie E.L."/>
            <person name="Williams K.H."/>
            <person name="Hubbard S.S."/>
            <person name="Banfield J.F."/>
        </authorList>
    </citation>
    <scope>NUCLEOTIDE SEQUENCE [LARGE SCALE GENOMIC DNA]</scope>
</reference>
<accession>A0A1F5E3V1</accession>
<evidence type="ECO:0000259" key="1">
    <source>
        <dbReference type="Pfam" id="PF07883"/>
    </source>
</evidence>
<dbReference type="InterPro" id="IPR011051">
    <property type="entry name" value="RmlC_Cupin_sf"/>
</dbReference>
<dbReference type="Proteomes" id="UP000177006">
    <property type="component" value="Unassembled WGS sequence"/>
</dbReference>
<dbReference type="EMBL" id="MEZK01000029">
    <property type="protein sequence ID" value="OGD61964.1"/>
    <property type="molecule type" value="Genomic_DNA"/>
</dbReference>
<dbReference type="Gene3D" id="2.60.120.10">
    <property type="entry name" value="Jelly Rolls"/>
    <property type="match status" value="1"/>
</dbReference>
<dbReference type="PANTHER" id="PTHR43346">
    <property type="entry name" value="LIGAND BINDING DOMAIN PROTEIN, PUTATIVE (AFU_ORTHOLOGUE AFUA_6G14370)-RELATED"/>
    <property type="match status" value="1"/>
</dbReference>
<dbReference type="PANTHER" id="PTHR43346:SF1">
    <property type="entry name" value="QUERCETIN 2,3-DIOXYGENASE-RELATED"/>
    <property type="match status" value="1"/>
</dbReference>
<dbReference type="InterPro" id="IPR014710">
    <property type="entry name" value="RmlC-like_jellyroll"/>
</dbReference>
<organism evidence="2 3">
    <name type="scientific">Candidatus Beckwithbacteria bacterium RBG_13_42_9</name>
    <dbReference type="NCBI Taxonomy" id="1797457"/>
    <lineage>
        <taxon>Bacteria</taxon>
        <taxon>Candidatus Beckwithiibacteriota</taxon>
    </lineage>
</organism>
<proteinExistence type="predicted"/>